<proteinExistence type="predicted"/>
<dbReference type="EMBL" id="KB742592">
    <property type="protein sequence ID" value="EOB06625.1"/>
    <property type="molecule type" value="Genomic_DNA"/>
</dbReference>
<keyword evidence="2" id="KW-1185">Reference proteome</keyword>
<accession>R0LXS1</accession>
<gene>
    <name evidence="1" type="ORF">Anapl_09315</name>
</gene>
<evidence type="ECO:0000313" key="1">
    <source>
        <dbReference type="EMBL" id="EOB06625.1"/>
    </source>
</evidence>
<organism evidence="1 2">
    <name type="scientific">Anas platyrhynchos</name>
    <name type="common">Mallard</name>
    <name type="synonym">Anas boschas</name>
    <dbReference type="NCBI Taxonomy" id="8839"/>
    <lineage>
        <taxon>Eukaryota</taxon>
        <taxon>Metazoa</taxon>
        <taxon>Chordata</taxon>
        <taxon>Craniata</taxon>
        <taxon>Vertebrata</taxon>
        <taxon>Euteleostomi</taxon>
        <taxon>Archelosauria</taxon>
        <taxon>Archosauria</taxon>
        <taxon>Dinosauria</taxon>
        <taxon>Saurischia</taxon>
        <taxon>Theropoda</taxon>
        <taxon>Coelurosauria</taxon>
        <taxon>Aves</taxon>
        <taxon>Neognathae</taxon>
        <taxon>Galloanserae</taxon>
        <taxon>Anseriformes</taxon>
        <taxon>Anatidae</taxon>
        <taxon>Anatinae</taxon>
        <taxon>Anas</taxon>
    </lineage>
</organism>
<dbReference type="Proteomes" id="UP000296049">
    <property type="component" value="Unassembled WGS sequence"/>
</dbReference>
<reference evidence="2" key="1">
    <citation type="journal article" date="2013" name="Nat. Genet.">
        <title>The duck genome and transcriptome provide insight into an avian influenza virus reservoir species.</title>
        <authorList>
            <person name="Huang Y."/>
            <person name="Li Y."/>
            <person name="Burt D.W."/>
            <person name="Chen H."/>
            <person name="Zhang Y."/>
            <person name="Qian W."/>
            <person name="Kim H."/>
            <person name="Gan S."/>
            <person name="Zhao Y."/>
            <person name="Li J."/>
            <person name="Yi K."/>
            <person name="Feng H."/>
            <person name="Zhu P."/>
            <person name="Li B."/>
            <person name="Liu Q."/>
            <person name="Fairley S."/>
            <person name="Magor K.E."/>
            <person name="Du Z."/>
            <person name="Hu X."/>
            <person name="Goodman L."/>
            <person name="Tafer H."/>
            <person name="Vignal A."/>
            <person name="Lee T."/>
            <person name="Kim K.W."/>
            <person name="Sheng Z."/>
            <person name="An Y."/>
            <person name="Searle S."/>
            <person name="Herrero J."/>
            <person name="Groenen M.A."/>
            <person name="Crooijmans R.P."/>
            <person name="Faraut T."/>
            <person name="Cai Q."/>
            <person name="Webster R.G."/>
            <person name="Aldridge J.R."/>
            <person name="Warren W.C."/>
            <person name="Bartschat S."/>
            <person name="Kehr S."/>
            <person name="Marz M."/>
            <person name="Stadler P.F."/>
            <person name="Smith J."/>
            <person name="Kraus R.H."/>
            <person name="Zhao Y."/>
            <person name="Ren L."/>
            <person name="Fei J."/>
            <person name="Morisson M."/>
            <person name="Kaiser P."/>
            <person name="Griffin D.K."/>
            <person name="Rao M."/>
            <person name="Pitel F."/>
            <person name="Wang J."/>
            <person name="Li N."/>
        </authorList>
    </citation>
    <scope>NUCLEOTIDE SEQUENCE [LARGE SCALE GENOMIC DNA]</scope>
</reference>
<protein>
    <submittedName>
        <fullName evidence="1">Uncharacterized protein</fullName>
    </submittedName>
</protein>
<name>R0LXS1_ANAPL</name>
<dbReference type="AlphaFoldDB" id="R0LXS1"/>
<sequence>MVLKLNKNKLFGDKTPDSVIGYMLLIFVSTAEPLHDFCMLGQPEVMGKSRKVSHSVQVTSLSWRSKHAKETLLEQITVEECTCCCGNWTTGQLMVQQQCDETLLGKSLRNSEEKLLLPCWQLFWARRGTLRAVGVQAERNAENESSFFWTPHSQPLKTACSSGWSPTSPVSAAVLNILSTMQMDEERPNCSLLSRLWHPVVTTAVLDLEPTAHKATQEQAGFYFASLHGNLVGFVTWLLLAVEESELCHPSSVFCEASCGSKGHNWPPALFCFVYLPCLLSQRYEQGGMIRRALSSL</sequence>
<evidence type="ECO:0000313" key="2">
    <source>
        <dbReference type="Proteomes" id="UP000296049"/>
    </source>
</evidence>